<dbReference type="InterPro" id="IPR050313">
    <property type="entry name" value="Carb_Metab_HTH_regulators"/>
</dbReference>
<dbReference type="InterPro" id="IPR001034">
    <property type="entry name" value="DeoR_HTH"/>
</dbReference>
<dbReference type="Pfam" id="PF08220">
    <property type="entry name" value="HTH_DeoR"/>
    <property type="match status" value="1"/>
</dbReference>
<accession>A0A1B6VNA0</accession>
<dbReference type="EMBL" id="LUTU01000005">
    <property type="protein sequence ID" value="OAJ68669.1"/>
    <property type="molecule type" value="Genomic_DNA"/>
</dbReference>
<dbReference type="SMART" id="SM01134">
    <property type="entry name" value="DeoRC"/>
    <property type="match status" value="1"/>
</dbReference>
<dbReference type="Proteomes" id="UP000077786">
    <property type="component" value="Unassembled WGS sequence"/>
</dbReference>
<dbReference type="PANTHER" id="PTHR30363:SF44">
    <property type="entry name" value="AGA OPERON TRANSCRIPTIONAL REPRESSOR-RELATED"/>
    <property type="match status" value="1"/>
</dbReference>
<proteinExistence type="predicted"/>
<keyword evidence="2" id="KW-0804">Transcription</keyword>
<name>A0A1B6VNA0_9PROT</name>
<dbReference type="SUPFAM" id="SSF100950">
    <property type="entry name" value="NagB/RpiA/CoA transferase-like"/>
    <property type="match status" value="1"/>
</dbReference>
<keyword evidence="1" id="KW-0805">Transcription regulation</keyword>
<evidence type="ECO:0000259" key="3">
    <source>
        <dbReference type="Pfam" id="PF00455"/>
    </source>
</evidence>
<feature type="domain" description="HTH deoR-type" evidence="4">
    <location>
        <begin position="15"/>
        <end position="61"/>
    </location>
</feature>
<protein>
    <submittedName>
        <fullName evidence="5">DeoR family transcriptional regulator</fullName>
    </submittedName>
</protein>
<organism evidence="5 6">
    <name type="scientific">Gluconobacter cerinus</name>
    <dbReference type="NCBI Taxonomy" id="38307"/>
    <lineage>
        <taxon>Bacteria</taxon>
        <taxon>Pseudomonadati</taxon>
        <taxon>Pseudomonadota</taxon>
        <taxon>Alphaproteobacteria</taxon>
        <taxon>Acetobacterales</taxon>
        <taxon>Acetobacteraceae</taxon>
        <taxon>Gluconobacter</taxon>
    </lineage>
</organism>
<dbReference type="PATRIC" id="fig|38307.3.peg.1414"/>
<dbReference type="OrthoDB" id="9816363at2"/>
<dbReference type="GO" id="GO:0003700">
    <property type="term" value="F:DNA-binding transcription factor activity"/>
    <property type="evidence" value="ECO:0007669"/>
    <property type="project" value="InterPro"/>
</dbReference>
<reference evidence="5 6" key="1">
    <citation type="submission" date="2016-03" db="EMBL/GenBank/DDBJ databases">
        <title>Draft genome sequence of Gluconobacter cerinus strain CECT 9110.</title>
        <authorList>
            <person name="Sainz F."/>
            <person name="Mas A."/>
            <person name="Torija M.J."/>
        </authorList>
    </citation>
    <scope>NUCLEOTIDE SEQUENCE [LARGE SCALE GENOMIC DNA]</scope>
    <source>
        <strain evidence="5 6">CECT 9110</strain>
    </source>
</reference>
<evidence type="ECO:0000313" key="5">
    <source>
        <dbReference type="EMBL" id="OAJ68669.1"/>
    </source>
</evidence>
<gene>
    <name evidence="5" type="ORF">A0123_01377</name>
</gene>
<evidence type="ECO:0000256" key="1">
    <source>
        <dbReference type="ARBA" id="ARBA00023015"/>
    </source>
</evidence>
<feature type="domain" description="DeoR-like transcriptional repressor C-terminal sensor" evidence="3">
    <location>
        <begin position="85"/>
        <end position="241"/>
    </location>
</feature>
<dbReference type="PANTHER" id="PTHR30363">
    <property type="entry name" value="HTH-TYPE TRANSCRIPTIONAL REGULATOR SRLR-RELATED"/>
    <property type="match status" value="1"/>
</dbReference>
<evidence type="ECO:0000256" key="2">
    <source>
        <dbReference type="ARBA" id="ARBA00023163"/>
    </source>
</evidence>
<evidence type="ECO:0000259" key="4">
    <source>
        <dbReference type="Pfam" id="PF08220"/>
    </source>
</evidence>
<dbReference type="Pfam" id="PF00455">
    <property type="entry name" value="DeoRC"/>
    <property type="match status" value="1"/>
</dbReference>
<dbReference type="InterPro" id="IPR014036">
    <property type="entry name" value="DeoR-like_C"/>
</dbReference>
<dbReference type="AlphaFoldDB" id="A0A1B6VNA0"/>
<dbReference type="RefSeq" id="WP_064274112.1">
    <property type="nucleotide sequence ID" value="NZ_JBBGZX010000001.1"/>
</dbReference>
<dbReference type="InterPro" id="IPR037171">
    <property type="entry name" value="NagB/RpiA_transferase-like"/>
</dbReference>
<sequence>MMPDILHGSRALSARRQAVLDYVTAHGCVLIQDLLVQFTMTRAAMNRDLHALATQGLIRKVGESVTTLSNAVAASSIMLRARQAVQEKLGITAIAAGLIEEGDTIALDDSTTSRFLSERLTAIGQLTVVTNSLGISTKIGRSRDISLIALGGRYNPTFDAFLGVLCERSVTSLRINTLFMSTSAIHGLSAYHQDEDLIKAKSALMNMADRRVLMVDSRKFGISALNHLANLTDFDAVITDSGLSGETADRMMGAGVKLHIADIPSADMPMAMMA</sequence>
<comment type="caution">
    <text evidence="5">The sequence shown here is derived from an EMBL/GenBank/DDBJ whole genome shotgun (WGS) entry which is preliminary data.</text>
</comment>
<evidence type="ECO:0000313" key="6">
    <source>
        <dbReference type="Proteomes" id="UP000077786"/>
    </source>
</evidence>